<comment type="similarity">
    <text evidence="1">Belongs to the MobA/MobL family.</text>
</comment>
<evidence type="ECO:0000256" key="1">
    <source>
        <dbReference type="ARBA" id="ARBA00010873"/>
    </source>
</evidence>
<dbReference type="EMBL" id="CABGGW010000026">
    <property type="protein sequence ID" value="VUS73095.1"/>
    <property type="molecule type" value="Genomic_DNA"/>
</dbReference>
<feature type="domain" description="MobA/MobL protein" evidence="3">
    <location>
        <begin position="18"/>
        <end position="196"/>
    </location>
</feature>
<evidence type="ECO:0000256" key="2">
    <source>
        <dbReference type="ARBA" id="ARBA00022971"/>
    </source>
</evidence>
<dbReference type="RefSeq" id="WP_142513571.1">
    <property type="nucleotide sequence ID" value="NZ_CABGGW010000026.1"/>
</dbReference>
<dbReference type="Gene3D" id="3.30.930.30">
    <property type="match status" value="1"/>
</dbReference>
<dbReference type="Pfam" id="PF03389">
    <property type="entry name" value="MobA_MobL"/>
    <property type="match status" value="1"/>
</dbReference>
<evidence type="ECO:0000259" key="3">
    <source>
        <dbReference type="Pfam" id="PF03389"/>
    </source>
</evidence>
<keyword evidence="2" id="KW-0184">Conjugation</keyword>
<accession>A0A564KUR7</accession>
<sequence>MAIYHLSFSILKRSDGKSSCYLSAYNTRSKIVDNRTGDVWDYTKKSGLDYHEVLLPKNGDKKYLDPAVLWNHLEDIEKRKDAQLSKYFDLAIPVELSREEKINLVKEYCHQNFVSKNIVCDISFHDLESDNPHAHVMTTLRPMINGKFDKKLRNFQDKDLINRHRENWADIANKYLTPYNKKISHKTLDNQRIEHLEKSEECFSKNEPISAVAHLIIAEGLDRDPMFRINRKFWNAPEAQEQRKKEQDIAQQKFDEAKAFASNFVDIKNIAKKAGTFEVFKNWMKKSLLEIFDNIRKQNKKKPLYNKQAFTFKTLDQRKEEVLNNASKTPSIASRDDLATKLSKHIAYNKKIAQEASEQVDLKTGLPKLK</sequence>
<evidence type="ECO:0000313" key="4">
    <source>
        <dbReference type="EMBL" id="VUS73095.1"/>
    </source>
</evidence>
<evidence type="ECO:0000313" key="5">
    <source>
        <dbReference type="Proteomes" id="UP000317374"/>
    </source>
</evidence>
<gene>
    <name evidence="4" type="primary">mobA_2</name>
    <name evidence="4" type="ORF">SB6422_05810</name>
</gene>
<dbReference type="InterPro" id="IPR005053">
    <property type="entry name" value="MobA_MobL"/>
</dbReference>
<reference evidence="4 5" key="1">
    <citation type="submission" date="2019-07" db="EMBL/GenBank/DDBJ databases">
        <authorList>
            <person name="Brisse S."/>
            <person name="Rodrigues C."/>
            <person name="Thorpe H."/>
        </authorList>
    </citation>
    <scope>NUCLEOTIDE SEQUENCE [LARGE SCALE GENOMIC DNA]</scope>
    <source>
        <strain evidence="4">SB6422</strain>
    </source>
</reference>
<dbReference type="AlphaFoldDB" id="A0A564KUR7"/>
<proteinExistence type="inferred from homology"/>
<name>A0A564KUR7_9ENTR</name>
<dbReference type="OrthoDB" id="1826980at2"/>
<organism evidence="4 5">
    <name type="scientific">Klebsiella huaxiensis</name>
    <dbReference type="NCBI Taxonomy" id="2153354"/>
    <lineage>
        <taxon>Bacteria</taxon>
        <taxon>Pseudomonadati</taxon>
        <taxon>Pseudomonadota</taxon>
        <taxon>Gammaproteobacteria</taxon>
        <taxon>Enterobacterales</taxon>
        <taxon>Enterobacteriaceae</taxon>
        <taxon>Klebsiella/Raoultella group</taxon>
        <taxon>Klebsiella</taxon>
    </lineage>
</organism>
<dbReference type="Proteomes" id="UP000317374">
    <property type="component" value="Unassembled WGS sequence"/>
</dbReference>
<protein>
    <submittedName>
        <fullName evidence="4">Mobilization protein A</fullName>
    </submittedName>
</protein>